<proteinExistence type="predicted"/>
<dbReference type="Proteomes" id="UP001057452">
    <property type="component" value="Chromosome 16"/>
</dbReference>
<evidence type="ECO:0000313" key="1">
    <source>
        <dbReference type="EMBL" id="KAI4811050.1"/>
    </source>
</evidence>
<comment type="caution">
    <text evidence="1">The sequence shown here is derived from an EMBL/GenBank/DDBJ whole genome shotgun (WGS) entry which is preliminary data.</text>
</comment>
<accession>A0ACB9WDX5</accession>
<feature type="non-terminal residue" evidence="1">
    <location>
        <position position="270"/>
    </location>
</feature>
<gene>
    <name evidence="1" type="ORF">KUCAC02_013973</name>
</gene>
<organism evidence="1 2">
    <name type="scientific">Chaenocephalus aceratus</name>
    <name type="common">Blackfin icefish</name>
    <name type="synonym">Chaenichthys aceratus</name>
    <dbReference type="NCBI Taxonomy" id="36190"/>
    <lineage>
        <taxon>Eukaryota</taxon>
        <taxon>Metazoa</taxon>
        <taxon>Chordata</taxon>
        <taxon>Craniata</taxon>
        <taxon>Vertebrata</taxon>
        <taxon>Euteleostomi</taxon>
        <taxon>Actinopterygii</taxon>
        <taxon>Neopterygii</taxon>
        <taxon>Teleostei</taxon>
        <taxon>Neoteleostei</taxon>
        <taxon>Acanthomorphata</taxon>
        <taxon>Eupercaria</taxon>
        <taxon>Perciformes</taxon>
        <taxon>Notothenioidei</taxon>
        <taxon>Channichthyidae</taxon>
        <taxon>Chaenocephalus</taxon>
    </lineage>
</organism>
<feature type="non-terminal residue" evidence="1">
    <location>
        <position position="1"/>
    </location>
</feature>
<sequence length="270" mass="30188">SRLTGDKLEEQASTAVCLSAPAPSRNMLAYPNKMKNQYMSPISPISCRTIDPDTMISQSLLGIMGYFVSNMRSMPEEEVAMFLTSHPHLLNSTEKQAWRRAWIRPLRRTPCEHPPASLLSRKSPGSAASPPATRTAGSSRISSAALLHIAPITDYSLLPPLLDLKFVLTRLPAGSSWGHSLTFPKDIIRQSRHFVQDHFAEPSKCLGSPSPLQVLEENQSLASFPPLVCGHLEELKYCYPPFTSTPWLFYVQVTVRELKRDMFIILKQRA</sequence>
<dbReference type="EMBL" id="CM043800">
    <property type="protein sequence ID" value="KAI4811050.1"/>
    <property type="molecule type" value="Genomic_DNA"/>
</dbReference>
<protein>
    <submittedName>
        <fullName evidence="1">Uncharacterized protein</fullName>
    </submittedName>
</protein>
<reference evidence="1" key="1">
    <citation type="submission" date="2022-05" db="EMBL/GenBank/DDBJ databases">
        <title>Chromosome-level genome of Chaenocephalus aceratus.</title>
        <authorList>
            <person name="Park H."/>
        </authorList>
    </citation>
    <scope>NUCLEOTIDE SEQUENCE</scope>
    <source>
        <strain evidence="1">KU_202001</strain>
    </source>
</reference>
<keyword evidence="2" id="KW-1185">Reference proteome</keyword>
<name>A0ACB9WDX5_CHAAC</name>
<evidence type="ECO:0000313" key="2">
    <source>
        <dbReference type="Proteomes" id="UP001057452"/>
    </source>
</evidence>